<reference evidence="4" key="1">
    <citation type="submission" date="2013-10" db="EMBL/GenBank/DDBJ databases">
        <title>Genomic analysis of the causative agents of coccidiosis in chickens.</title>
        <authorList>
            <person name="Reid A.J."/>
            <person name="Blake D."/>
            <person name="Billington K."/>
            <person name="Browne H."/>
            <person name="Dunn M."/>
            <person name="Hung S."/>
            <person name="Kawahara F."/>
            <person name="Miranda-Saavedra D."/>
            <person name="Mourier T."/>
            <person name="Nagra H."/>
            <person name="Otto T.D."/>
            <person name="Rawlings N."/>
            <person name="Sanchez A."/>
            <person name="Sanders M."/>
            <person name="Subramaniam C."/>
            <person name="Tay Y."/>
            <person name="Dear P."/>
            <person name="Doerig C."/>
            <person name="Gruber A."/>
            <person name="Parkinson J."/>
            <person name="Shirley M."/>
            <person name="Wan K.L."/>
            <person name="Berriman M."/>
            <person name="Tomley F."/>
            <person name="Pain A."/>
        </authorList>
    </citation>
    <scope>NUCLEOTIDE SEQUENCE [LARGE SCALE GENOMIC DNA]</scope>
    <source>
        <strain evidence="4">Houghton</strain>
    </source>
</reference>
<keyword evidence="1" id="KW-0677">Repeat</keyword>
<dbReference type="OrthoDB" id="10266540at2759"/>
<evidence type="ECO:0000259" key="3">
    <source>
        <dbReference type="SMART" id="SM00223"/>
    </source>
</evidence>
<feature type="domain" description="Apple" evidence="3">
    <location>
        <begin position="98"/>
        <end position="175"/>
    </location>
</feature>
<dbReference type="AlphaFoldDB" id="U6H1N4"/>
<evidence type="ECO:0000256" key="1">
    <source>
        <dbReference type="ARBA" id="ARBA00022737"/>
    </source>
</evidence>
<protein>
    <recommendedName>
        <fullName evidence="3">Apple domain-containing protein</fullName>
    </recommendedName>
</protein>
<dbReference type="VEuPathDB" id="ToxoDB:EPH_0046240"/>
<proteinExistence type="predicted"/>
<evidence type="ECO:0000313" key="4">
    <source>
        <dbReference type="EMBL" id="CDI84634.1"/>
    </source>
</evidence>
<reference evidence="4" key="2">
    <citation type="submission" date="2013-10" db="EMBL/GenBank/DDBJ databases">
        <authorList>
            <person name="Aslett M."/>
        </authorList>
    </citation>
    <scope>NUCLEOTIDE SEQUENCE [LARGE SCALE GENOMIC DNA]</scope>
    <source>
        <strain evidence="4">Houghton</strain>
    </source>
</reference>
<dbReference type="EMBL" id="HG692851">
    <property type="protein sequence ID" value="CDI84634.1"/>
    <property type="molecule type" value="Genomic_DNA"/>
</dbReference>
<dbReference type="GO" id="GO:0006508">
    <property type="term" value="P:proteolysis"/>
    <property type="evidence" value="ECO:0007669"/>
    <property type="project" value="InterPro"/>
</dbReference>
<dbReference type="Gene3D" id="3.50.4.10">
    <property type="entry name" value="Hepatocyte Growth Factor"/>
    <property type="match status" value="1"/>
</dbReference>
<dbReference type="SMART" id="SM00223">
    <property type="entry name" value="APPLE"/>
    <property type="match status" value="1"/>
</dbReference>
<name>U6H1N4_9EIME</name>
<evidence type="ECO:0000313" key="5">
    <source>
        <dbReference type="Proteomes" id="UP000018201"/>
    </source>
</evidence>
<dbReference type="GO" id="GO:0005576">
    <property type="term" value="C:extracellular region"/>
    <property type="evidence" value="ECO:0007669"/>
    <property type="project" value="InterPro"/>
</dbReference>
<dbReference type="InterPro" id="IPR000177">
    <property type="entry name" value="Apple"/>
</dbReference>
<dbReference type="Proteomes" id="UP000018201">
    <property type="component" value="Unassembled WGS sequence"/>
</dbReference>
<organism evidence="4 5">
    <name type="scientific">Eimeria praecox</name>
    <dbReference type="NCBI Taxonomy" id="51316"/>
    <lineage>
        <taxon>Eukaryota</taxon>
        <taxon>Sar</taxon>
        <taxon>Alveolata</taxon>
        <taxon>Apicomplexa</taxon>
        <taxon>Conoidasida</taxon>
        <taxon>Coccidia</taxon>
        <taxon>Eucoccidiorida</taxon>
        <taxon>Eimeriorina</taxon>
        <taxon>Eimeriidae</taxon>
        <taxon>Eimeria</taxon>
    </lineage>
</organism>
<sequence>MQRSRKPKVNLQVAKSIGQHSAVGAYSARSYPWIVPKQLLVESGGCRIATALDQYGGRADGNQNAMNIDLSKVSTMEFQRAENSLTQIHQKAIKSRTFRDLAVGVDSSTPPLKAITDRVSSPEACQTLCKSTTSCAMFTFYIDGRSGANCVLKPEVLLNEVFLHPVAVTGSTSNVSSLALRGMKFGYEMKSSTIVTPPDSTNVAPTYTYDEMFRTTSTVDSMAKKACSLLGVEGYAVVDYVSLTAHAVPASDAEERLMPNFNYIHCSKVN</sequence>
<evidence type="ECO:0000256" key="2">
    <source>
        <dbReference type="ARBA" id="ARBA00023157"/>
    </source>
</evidence>
<keyword evidence="5" id="KW-1185">Reference proteome</keyword>
<dbReference type="InterPro" id="IPR003609">
    <property type="entry name" value="Pan_app"/>
</dbReference>
<accession>U6H1N4</accession>
<keyword evidence="2" id="KW-1015">Disulfide bond</keyword>
<dbReference type="Pfam" id="PF14295">
    <property type="entry name" value="PAN_4"/>
    <property type="match status" value="1"/>
</dbReference>
<gene>
    <name evidence="4" type="ORF">EPH_0046240</name>
</gene>